<dbReference type="Gene3D" id="3.40.50.1110">
    <property type="entry name" value="SGNH hydrolase"/>
    <property type="match status" value="1"/>
</dbReference>
<feature type="domain" description="SGNH hydrolase-type esterase" evidence="2">
    <location>
        <begin position="66"/>
        <end position="336"/>
    </location>
</feature>
<evidence type="ECO:0000313" key="3">
    <source>
        <dbReference type="EMBL" id="MCP2330064.1"/>
    </source>
</evidence>
<accession>A0ABT1JCN8</accession>
<keyword evidence="1" id="KW-0472">Membrane</keyword>
<dbReference type="InterPro" id="IPR036514">
    <property type="entry name" value="SGNH_hydro_sf"/>
</dbReference>
<feature type="transmembrane region" description="Helical" evidence="1">
    <location>
        <begin position="25"/>
        <end position="45"/>
    </location>
</feature>
<organism evidence="3 4">
    <name type="scientific">Actinoalloteichus caeruleus DSM 43889</name>
    <dbReference type="NCBI Taxonomy" id="1120930"/>
    <lineage>
        <taxon>Bacteria</taxon>
        <taxon>Bacillati</taxon>
        <taxon>Actinomycetota</taxon>
        <taxon>Actinomycetes</taxon>
        <taxon>Pseudonocardiales</taxon>
        <taxon>Pseudonocardiaceae</taxon>
        <taxon>Actinoalloteichus</taxon>
        <taxon>Actinoalloteichus cyanogriseus</taxon>
    </lineage>
</organism>
<dbReference type="Proteomes" id="UP000791080">
    <property type="component" value="Unassembled WGS sequence"/>
</dbReference>
<evidence type="ECO:0000259" key="2">
    <source>
        <dbReference type="Pfam" id="PF13472"/>
    </source>
</evidence>
<gene>
    <name evidence="3" type="ORF">G443_000334</name>
</gene>
<proteinExistence type="predicted"/>
<sequence length="375" mass="40645">MGSLFPPEPDGRAHKLSRMRPPAPFRPVSLFLVLLMIALPLLLVVSDRPLPVLPEPPWDAPGVVVALGDSTMSGEGAGDYAPGTDGEDDNWCHRSSHATVHQLRVPGVDRTVNLACSGARAEHVGLGDAVHNTEGSQAEQLRELAGEYRVAAIVVAVGANDDPRFSDVLGHCVRAWFEQDGGHCGETLSPSWEDRVAEMAPKVRSALADIREVMREHGYPDASYELVLQSYASPIGTRVIPGLRGLAGCPFRESDTSWMQRDAVRALSDGLAEVARQARVRFLDLSQAGLDREACSRDDGEEWFTRLTIDWDGLGDDHRAPHAIQESFHPNAEGHAEFGRCLTDFLADGARSAACVAGPDGRLTVVPDDRVIDDR</sequence>
<protein>
    <submittedName>
        <fullName evidence="3">GDSL-like Lipase/Acylhydrolase family protein</fullName>
    </submittedName>
</protein>
<comment type="caution">
    <text evidence="3">The sequence shown here is derived from an EMBL/GenBank/DDBJ whole genome shotgun (WGS) entry which is preliminary data.</text>
</comment>
<evidence type="ECO:0000313" key="4">
    <source>
        <dbReference type="Proteomes" id="UP000791080"/>
    </source>
</evidence>
<dbReference type="InterPro" id="IPR013830">
    <property type="entry name" value="SGNH_hydro"/>
</dbReference>
<reference evidence="3 4" key="1">
    <citation type="submission" date="2013-07" db="EMBL/GenBank/DDBJ databases">
        <authorList>
            <consortium name="DOE Joint Genome Institute"/>
            <person name="Reeve W."/>
            <person name="Huntemann M."/>
            <person name="Han J."/>
            <person name="Chen A."/>
            <person name="Kyrpides N."/>
            <person name="Mavromatis K."/>
            <person name="Markowitz V."/>
            <person name="Palaniappan K."/>
            <person name="Ivanova N."/>
            <person name="Schaumberg A."/>
            <person name="Pati A."/>
            <person name="Liolios K."/>
            <person name="Nordberg H.P."/>
            <person name="Cantor M.N."/>
            <person name="Hua S.X."/>
            <person name="Woyke T."/>
        </authorList>
    </citation>
    <scope>NUCLEOTIDE SEQUENCE [LARGE SCALE GENOMIC DNA]</scope>
    <source>
        <strain evidence="3 4">DSM 43889</strain>
    </source>
</reference>
<reference evidence="3 4" key="2">
    <citation type="submission" date="2022-06" db="EMBL/GenBank/DDBJ databases">
        <title>Genomic Encyclopedia of Type Strains, Phase I: the one thousand microbial genomes (KMG-I) project.</title>
        <authorList>
            <person name="Kyrpides N."/>
        </authorList>
    </citation>
    <scope>NUCLEOTIDE SEQUENCE [LARGE SCALE GENOMIC DNA]</scope>
    <source>
        <strain evidence="3 4">DSM 43889</strain>
    </source>
</reference>
<dbReference type="PANTHER" id="PTHR37981">
    <property type="entry name" value="LIPASE 2"/>
    <property type="match status" value="1"/>
</dbReference>
<keyword evidence="1" id="KW-1133">Transmembrane helix</keyword>
<dbReference type="InterPro" id="IPR037460">
    <property type="entry name" value="SEST-like"/>
</dbReference>
<dbReference type="PANTHER" id="PTHR37981:SF1">
    <property type="entry name" value="SGNH HYDROLASE-TYPE ESTERASE DOMAIN-CONTAINING PROTEIN"/>
    <property type="match status" value="1"/>
</dbReference>
<dbReference type="Pfam" id="PF13472">
    <property type="entry name" value="Lipase_GDSL_2"/>
    <property type="match status" value="1"/>
</dbReference>
<evidence type="ECO:0000256" key="1">
    <source>
        <dbReference type="SAM" id="Phobius"/>
    </source>
</evidence>
<name>A0ABT1JCN8_ACTCY</name>
<keyword evidence="1" id="KW-0812">Transmembrane</keyword>
<dbReference type="EMBL" id="AUBJ02000001">
    <property type="protein sequence ID" value="MCP2330064.1"/>
    <property type="molecule type" value="Genomic_DNA"/>
</dbReference>
<keyword evidence="4" id="KW-1185">Reference proteome</keyword>
<dbReference type="SUPFAM" id="SSF52266">
    <property type="entry name" value="SGNH hydrolase"/>
    <property type="match status" value="1"/>
</dbReference>